<dbReference type="EMBL" id="KK035354">
    <property type="protein sequence ID" value="EXM12911.1"/>
    <property type="molecule type" value="Genomic_DNA"/>
</dbReference>
<reference evidence="7" key="1">
    <citation type="submission" date="2011-11" db="EMBL/GenBank/DDBJ databases">
        <title>The Genome Sequence of Fusarium oxysporum Cotton.</title>
        <authorList>
            <consortium name="The Broad Institute Genome Sequencing Platform"/>
            <person name="Ma L.-J."/>
            <person name="Gale L.R."/>
            <person name="Schwartz D.C."/>
            <person name="Zhou S."/>
            <person name="Corby-Kistler H."/>
            <person name="Young S.K."/>
            <person name="Zeng Q."/>
            <person name="Gargeya S."/>
            <person name="Fitzgerald M."/>
            <person name="Haas B."/>
            <person name="Abouelleil A."/>
            <person name="Alvarado L."/>
            <person name="Arachchi H.M."/>
            <person name="Berlin A."/>
            <person name="Brown A."/>
            <person name="Chapman S.B."/>
            <person name="Chen Z."/>
            <person name="Dunbar C."/>
            <person name="Freedman E."/>
            <person name="Gearin G."/>
            <person name="Goldberg J."/>
            <person name="Griggs A."/>
            <person name="Gujja S."/>
            <person name="Heiman D."/>
            <person name="Howarth C."/>
            <person name="Larson L."/>
            <person name="Lui A."/>
            <person name="MacDonald P.J.P."/>
            <person name="Montmayeur A."/>
            <person name="Murphy C."/>
            <person name="Neiman D."/>
            <person name="Pearson M."/>
            <person name="Priest M."/>
            <person name="Roberts A."/>
            <person name="Saif S."/>
            <person name="Shea T."/>
            <person name="Shenoy N."/>
            <person name="Sisk P."/>
            <person name="Stolte C."/>
            <person name="Sykes S."/>
            <person name="Wortman J."/>
            <person name="Nusbaum C."/>
            <person name="Birren B."/>
        </authorList>
    </citation>
    <scope>NUCLEOTIDE SEQUENCE [LARGE SCALE GENOMIC DNA]</scope>
    <source>
        <strain evidence="7">25433</strain>
    </source>
</reference>
<dbReference type="GO" id="GO:0006879">
    <property type="term" value="P:intracellular iron ion homeostasis"/>
    <property type="evidence" value="ECO:0007669"/>
    <property type="project" value="TreeGrafter"/>
</dbReference>
<protein>
    <recommendedName>
        <fullName evidence="2">ferric-chelate reductase (NADPH)</fullName>
        <ecNumber evidence="2">1.16.1.9</ecNumber>
    </recommendedName>
</protein>
<gene>
    <name evidence="7" type="ORF">FOTG_18616</name>
</gene>
<organism evidence="7">
    <name type="scientific">Fusarium oxysporum f. sp. vasinfectum 25433</name>
    <dbReference type="NCBI Taxonomy" id="1089449"/>
    <lineage>
        <taxon>Eukaryota</taxon>
        <taxon>Fungi</taxon>
        <taxon>Dikarya</taxon>
        <taxon>Ascomycota</taxon>
        <taxon>Pezizomycotina</taxon>
        <taxon>Sordariomycetes</taxon>
        <taxon>Hypocreomycetidae</taxon>
        <taxon>Hypocreales</taxon>
        <taxon>Nectriaceae</taxon>
        <taxon>Fusarium</taxon>
        <taxon>Fusarium oxysporum species complex</taxon>
    </lineage>
</organism>
<sequence length="148" mass="16265">MGFKTIHSAIKYFADAENGDILRLDFEHSQGPWEIGQHFYLCFKKCSIWQSHPFTPLSLPVPRDGGAKHSYILRAKAGETKKLAELARRELAEDFAATTPLILSGPYGESTARDLTPEVNLLCVAGGTGITYVLPVLLSLISQTSLET</sequence>
<keyword evidence="4" id="KW-0472">Membrane</keyword>
<dbReference type="InterPro" id="IPR013112">
    <property type="entry name" value="FAD-bd_8"/>
</dbReference>
<dbReference type="Proteomes" id="UP000030701">
    <property type="component" value="Unassembled WGS sequence"/>
</dbReference>
<dbReference type="GO" id="GO:0052851">
    <property type="term" value="F:ferric-chelate reductase (NADPH) activity"/>
    <property type="evidence" value="ECO:0007669"/>
    <property type="project" value="UniProtKB-EC"/>
</dbReference>
<dbReference type="GO" id="GO:0015677">
    <property type="term" value="P:copper ion import"/>
    <property type="evidence" value="ECO:0007669"/>
    <property type="project" value="TreeGrafter"/>
</dbReference>
<dbReference type="CDD" id="cd06186">
    <property type="entry name" value="NOX_Duox_like_FAD_NADP"/>
    <property type="match status" value="1"/>
</dbReference>
<evidence type="ECO:0000256" key="1">
    <source>
        <dbReference type="ARBA" id="ARBA00004651"/>
    </source>
</evidence>
<name>X0KW50_FUSOX</name>
<keyword evidence="3" id="KW-0813">Transport</keyword>
<dbReference type="SUPFAM" id="SSF52343">
    <property type="entry name" value="Ferredoxin reductase-like, C-terminal NADP-linked domain"/>
    <property type="match status" value="1"/>
</dbReference>
<reference evidence="7" key="2">
    <citation type="submission" date="2014-03" db="EMBL/GenBank/DDBJ databases">
        <title>The Genome Annotation of Fusarium oxysporum Cotton.</title>
        <authorList>
            <consortium name="The Broad Institute Genomics Platform"/>
            <person name="Ma L.-J."/>
            <person name="Corby-Kistler H."/>
            <person name="Broz K."/>
            <person name="Gale L.R."/>
            <person name="Jonkers W."/>
            <person name="O'Donnell K."/>
            <person name="Ploetz R."/>
            <person name="Steinberg C."/>
            <person name="Schwartz D.C."/>
            <person name="VanEtten H."/>
            <person name="Zhou S."/>
            <person name="Young S.K."/>
            <person name="Zeng Q."/>
            <person name="Gargeya S."/>
            <person name="Fitzgerald M."/>
            <person name="Abouelleil A."/>
            <person name="Alvarado L."/>
            <person name="Chapman S.B."/>
            <person name="Gainer-Dewar J."/>
            <person name="Goldberg J."/>
            <person name="Griggs A."/>
            <person name="Gujja S."/>
            <person name="Hansen M."/>
            <person name="Howarth C."/>
            <person name="Imamovic A."/>
            <person name="Ireland A."/>
            <person name="Larimer J."/>
            <person name="McCowan C."/>
            <person name="Murphy C."/>
            <person name="Pearson M."/>
            <person name="Poon T.W."/>
            <person name="Priest M."/>
            <person name="Roberts A."/>
            <person name="Saif S."/>
            <person name="Shea T."/>
            <person name="Sykes S."/>
            <person name="Wortman J."/>
            <person name="Nusbaum C."/>
            <person name="Birren B."/>
        </authorList>
    </citation>
    <scope>NUCLEOTIDE SEQUENCE</scope>
    <source>
        <strain evidence="7">25433</strain>
    </source>
</reference>
<dbReference type="PROSITE" id="PS51384">
    <property type="entry name" value="FAD_FR"/>
    <property type="match status" value="1"/>
</dbReference>
<keyword evidence="4" id="KW-1003">Cell membrane</keyword>
<dbReference type="InterPro" id="IPR017927">
    <property type="entry name" value="FAD-bd_FR_type"/>
</dbReference>
<dbReference type="InterPro" id="IPR039261">
    <property type="entry name" value="FNR_nucleotide-bd"/>
</dbReference>
<evidence type="ECO:0000256" key="5">
    <source>
        <dbReference type="ARBA" id="ARBA00048483"/>
    </source>
</evidence>
<dbReference type="InterPro" id="IPR051410">
    <property type="entry name" value="Ferric/Cupric_Reductase"/>
</dbReference>
<dbReference type="GO" id="GO:0006826">
    <property type="term" value="P:iron ion transport"/>
    <property type="evidence" value="ECO:0007669"/>
    <property type="project" value="TreeGrafter"/>
</dbReference>
<dbReference type="SUPFAM" id="SSF63380">
    <property type="entry name" value="Riboflavin synthase domain-like"/>
    <property type="match status" value="1"/>
</dbReference>
<dbReference type="HOGENOM" id="CLU_127197_0_0_1"/>
<dbReference type="InterPro" id="IPR017938">
    <property type="entry name" value="Riboflavin_synthase-like_b-brl"/>
</dbReference>
<dbReference type="GO" id="GO:0005886">
    <property type="term" value="C:plasma membrane"/>
    <property type="evidence" value="ECO:0007669"/>
    <property type="project" value="UniProtKB-SubCell"/>
</dbReference>
<evidence type="ECO:0000256" key="3">
    <source>
        <dbReference type="ARBA" id="ARBA00022448"/>
    </source>
</evidence>
<evidence type="ECO:0000256" key="4">
    <source>
        <dbReference type="ARBA" id="ARBA00022475"/>
    </source>
</evidence>
<dbReference type="EC" id="1.16.1.9" evidence="2"/>
<evidence type="ECO:0000313" key="7">
    <source>
        <dbReference type="EMBL" id="EXM12911.1"/>
    </source>
</evidence>
<comment type="subcellular location">
    <subcellularLocation>
        <location evidence="1">Cell membrane</location>
        <topology evidence="1">Multi-pass membrane protein</topology>
    </subcellularLocation>
</comment>
<feature type="domain" description="FAD-binding FR-type" evidence="6">
    <location>
        <begin position="1"/>
        <end position="113"/>
    </location>
</feature>
<dbReference type="Pfam" id="PF08022">
    <property type="entry name" value="FAD_binding_8"/>
    <property type="match status" value="1"/>
</dbReference>
<comment type="catalytic activity">
    <reaction evidence="5">
        <text>2 a Fe(II)-siderophore + NADP(+) + H(+) = 2 a Fe(III)-siderophore + NADPH</text>
        <dbReference type="Rhea" id="RHEA:28795"/>
        <dbReference type="Rhea" id="RHEA-COMP:11342"/>
        <dbReference type="Rhea" id="RHEA-COMP:11344"/>
        <dbReference type="ChEBI" id="CHEBI:15378"/>
        <dbReference type="ChEBI" id="CHEBI:29033"/>
        <dbReference type="ChEBI" id="CHEBI:29034"/>
        <dbReference type="ChEBI" id="CHEBI:57783"/>
        <dbReference type="ChEBI" id="CHEBI:58349"/>
        <dbReference type="EC" id="1.16.1.9"/>
    </reaction>
</comment>
<proteinExistence type="predicted"/>
<evidence type="ECO:0000256" key="2">
    <source>
        <dbReference type="ARBA" id="ARBA00012668"/>
    </source>
</evidence>
<evidence type="ECO:0000259" key="6">
    <source>
        <dbReference type="PROSITE" id="PS51384"/>
    </source>
</evidence>
<dbReference type="AlphaFoldDB" id="X0KW50"/>
<accession>X0KW50</accession>
<dbReference type="PANTHER" id="PTHR32361:SF3">
    <property type="entry name" value="REDUCTASE, PUTATIVE (AFU_ORTHOLOGUE AFUA_6G13750)-RELATED"/>
    <property type="match status" value="1"/>
</dbReference>
<dbReference type="Gene3D" id="3.40.50.80">
    <property type="entry name" value="Nucleotide-binding domain of ferredoxin-NADP reductase (FNR) module"/>
    <property type="match status" value="1"/>
</dbReference>
<dbReference type="PANTHER" id="PTHR32361">
    <property type="entry name" value="FERRIC/CUPRIC REDUCTASE TRANSMEMBRANE COMPONENT"/>
    <property type="match status" value="1"/>
</dbReference>